<dbReference type="GO" id="GO:0042391">
    <property type="term" value="P:regulation of membrane potential"/>
    <property type="evidence" value="ECO:0007669"/>
    <property type="project" value="InterPro"/>
</dbReference>
<dbReference type="OMA" id="KIKQRWY"/>
<dbReference type="InterPro" id="IPR006153">
    <property type="entry name" value="Cation/H_exchanger_TM"/>
</dbReference>
<evidence type="ECO:0000256" key="4">
    <source>
        <dbReference type="ARBA" id="ARBA00023136"/>
    </source>
</evidence>
<feature type="transmembrane region" description="Helical" evidence="6">
    <location>
        <begin position="38"/>
        <end position="59"/>
    </location>
</feature>
<dbReference type="PhylomeDB" id="A0A0A2KT18"/>
<gene>
    <name evidence="8" type="ORF">PITC_009410</name>
</gene>
<sequence>MMLHPILDISSVNVVLSLAGIYVLVFGLIAVKVKQRWYLGEALPSFAIGAVIGPFGAKLINVSQWAGGTNNGSGEIGDIVYGLTRLVIGIAMVKVGYELPKRYIRLHLVELTICLLPLMTIQWLMTSACIKLMIPNLSFLTSLIIGSCVICIDPVLSQAIAKGPFADQYVRRHLREFISAEAGGNDGFGFPFLLLSIAVLRYADTPSTEIMKAGHGKQSRDWIGEPDTGRLGGDVGRALAHWAVEGVLYMLVIGAGYGVLVGFLSRKALNLASKRRWVDKESFFSYPVAMGLFIVGTCGCFSSDETLACFVAGCALNWDGSYHFEVEERHDSFNSTIENILNIGTFMFLGAVMPWDQLHMPTQNGITIARLVGLGFLILIFRRIPAIMLGYRFMPKVCENWKEALFMGYFAPVGVGAISYVEYARRLLPDPGESDTEINNLTAAMIPVVYWLVFFSIVIHGLSIPVLNCFYKWLKVPTIRDHPVEIILLSESEPVPNNSVVNHRGHSILLNNRFSCASSQRHHSDPGDQDCEGTDTMMLRSGGNSSRGSLERASTKCSSRELEQIVSARNVV</sequence>
<feature type="transmembrane region" description="Helical" evidence="6">
    <location>
        <begin position="247"/>
        <end position="265"/>
    </location>
</feature>
<evidence type="ECO:0000256" key="2">
    <source>
        <dbReference type="ARBA" id="ARBA00022692"/>
    </source>
</evidence>
<proteinExistence type="predicted"/>
<evidence type="ECO:0000256" key="5">
    <source>
        <dbReference type="SAM" id="MobiDB-lite"/>
    </source>
</evidence>
<feature type="region of interest" description="Disordered" evidence="5">
    <location>
        <begin position="519"/>
        <end position="556"/>
    </location>
</feature>
<dbReference type="AlphaFoldDB" id="A0A0A2KT18"/>
<feature type="transmembrane region" description="Helical" evidence="6">
    <location>
        <begin position="404"/>
        <end position="421"/>
    </location>
</feature>
<dbReference type="Proteomes" id="UP000030104">
    <property type="component" value="Unassembled WGS sequence"/>
</dbReference>
<dbReference type="GO" id="GO:0005886">
    <property type="term" value="C:plasma membrane"/>
    <property type="evidence" value="ECO:0007669"/>
    <property type="project" value="InterPro"/>
</dbReference>
<feature type="transmembrane region" description="Helical" evidence="6">
    <location>
        <begin position="12"/>
        <end position="31"/>
    </location>
</feature>
<reference evidence="8 9" key="1">
    <citation type="journal article" date="2015" name="Mol. Plant Microbe Interact.">
        <title>Genome, transcriptome, and functional analyses of Penicillium expansum provide new insights into secondary metabolism and pathogenicity.</title>
        <authorList>
            <person name="Ballester A.R."/>
            <person name="Marcet-Houben M."/>
            <person name="Levin E."/>
            <person name="Sela N."/>
            <person name="Selma-Lazaro C."/>
            <person name="Carmona L."/>
            <person name="Wisniewski M."/>
            <person name="Droby S."/>
            <person name="Gonzalez-Candelas L."/>
            <person name="Gabaldon T."/>
        </authorList>
    </citation>
    <scope>NUCLEOTIDE SEQUENCE [LARGE SCALE GENOMIC DNA]</scope>
    <source>
        <strain evidence="8 9">PHI-1</strain>
    </source>
</reference>
<comment type="caution">
    <text evidence="8">The sequence shown here is derived from an EMBL/GenBank/DDBJ whole genome shotgun (WGS) entry which is preliminary data.</text>
</comment>
<feature type="transmembrane region" description="Helical" evidence="6">
    <location>
        <begin position="182"/>
        <end position="203"/>
    </location>
</feature>
<keyword evidence="9" id="KW-1185">Reference proteome</keyword>
<dbReference type="GO" id="GO:0120029">
    <property type="term" value="P:proton export across plasma membrane"/>
    <property type="evidence" value="ECO:0007669"/>
    <property type="project" value="InterPro"/>
</dbReference>
<evidence type="ECO:0000256" key="3">
    <source>
        <dbReference type="ARBA" id="ARBA00022989"/>
    </source>
</evidence>
<feature type="transmembrane region" description="Helical" evidence="6">
    <location>
        <begin position="137"/>
        <end position="161"/>
    </location>
</feature>
<evidence type="ECO:0000256" key="6">
    <source>
        <dbReference type="SAM" id="Phobius"/>
    </source>
</evidence>
<dbReference type="Pfam" id="PF00999">
    <property type="entry name" value="Na_H_Exchanger"/>
    <property type="match status" value="1"/>
</dbReference>
<comment type="subcellular location">
    <subcellularLocation>
        <location evidence="1">Membrane</location>
        <topology evidence="1">Multi-pass membrane protein</topology>
    </subcellularLocation>
</comment>
<organism evidence="8 9">
    <name type="scientific">Penicillium italicum</name>
    <name type="common">Blue mold</name>
    <dbReference type="NCBI Taxonomy" id="40296"/>
    <lineage>
        <taxon>Eukaryota</taxon>
        <taxon>Fungi</taxon>
        <taxon>Dikarya</taxon>
        <taxon>Ascomycota</taxon>
        <taxon>Pezizomycotina</taxon>
        <taxon>Eurotiomycetes</taxon>
        <taxon>Eurotiomycetidae</taxon>
        <taxon>Eurotiales</taxon>
        <taxon>Aspergillaceae</taxon>
        <taxon>Penicillium</taxon>
    </lineage>
</organism>
<keyword evidence="2 6" id="KW-0812">Transmembrane</keyword>
<dbReference type="PANTHER" id="PTHR31382:SF5">
    <property type="entry name" value="SODIUM ION_PROTON EXCHANGER (EUROFUNG)"/>
    <property type="match status" value="1"/>
</dbReference>
<accession>A0A0A2KT18</accession>
<dbReference type="PANTHER" id="PTHR31382">
    <property type="entry name" value="NA(+)/H(+) ANTIPORTER"/>
    <property type="match status" value="1"/>
</dbReference>
<dbReference type="GO" id="GO:0015385">
    <property type="term" value="F:sodium:proton antiporter activity"/>
    <property type="evidence" value="ECO:0007669"/>
    <property type="project" value="InterPro"/>
</dbReference>
<dbReference type="GO" id="GO:0036376">
    <property type="term" value="P:sodium ion export across plasma membrane"/>
    <property type="evidence" value="ECO:0007669"/>
    <property type="project" value="InterPro"/>
</dbReference>
<keyword evidence="3 6" id="KW-1133">Transmembrane helix</keyword>
<evidence type="ECO:0000313" key="9">
    <source>
        <dbReference type="Proteomes" id="UP000030104"/>
    </source>
</evidence>
<feature type="transmembrane region" description="Helical" evidence="6">
    <location>
        <begin position="104"/>
        <end position="125"/>
    </location>
</feature>
<dbReference type="InterPro" id="IPR004712">
    <property type="entry name" value="Na+/H+_antiporter_fungi"/>
</dbReference>
<evidence type="ECO:0000256" key="1">
    <source>
        <dbReference type="ARBA" id="ARBA00004141"/>
    </source>
</evidence>
<dbReference type="STRING" id="40296.A0A0A2KT18"/>
<feature type="transmembrane region" description="Helical" evidence="6">
    <location>
        <begin position="448"/>
        <end position="471"/>
    </location>
</feature>
<protein>
    <submittedName>
        <fullName evidence="8">Cation/H+ exchanger</fullName>
    </submittedName>
</protein>
<evidence type="ECO:0000259" key="7">
    <source>
        <dbReference type="Pfam" id="PF00999"/>
    </source>
</evidence>
<keyword evidence="4 6" id="KW-0472">Membrane</keyword>
<feature type="domain" description="Cation/H+ exchanger transmembrane" evidence="7">
    <location>
        <begin position="28"/>
        <end position="466"/>
    </location>
</feature>
<name>A0A0A2KT18_PENIT</name>
<feature type="transmembrane region" description="Helical" evidence="6">
    <location>
        <begin position="367"/>
        <end position="384"/>
    </location>
</feature>
<dbReference type="OrthoDB" id="5327978at2759"/>
<feature type="transmembrane region" description="Helical" evidence="6">
    <location>
        <begin position="79"/>
        <end position="97"/>
    </location>
</feature>
<dbReference type="EMBL" id="JQGA01001283">
    <property type="protein sequence ID" value="KGO67490.1"/>
    <property type="molecule type" value="Genomic_DNA"/>
</dbReference>
<evidence type="ECO:0000313" key="8">
    <source>
        <dbReference type="EMBL" id="KGO67490.1"/>
    </source>
</evidence>
<dbReference type="HOGENOM" id="CLU_008635_4_1_1"/>